<dbReference type="GO" id="GO:0016491">
    <property type="term" value="F:oxidoreductase activity"/>
    <property type="evidence" value="ECO:0007669"/>
    <property type="project" value="InterPro"/>
</dbReference>
<evidence type="ECO:0000259" key="5">
    <source>
        <dbReference type="Pfam" id="PF00248"/>
    </source>
</evidence>
<dbReference type="InterPro" id="IPR012340">
    <property type="entry name" value="NA-bd_OB-fold"/>
</dbReference>
<dbReference type="EMBL" id="CAJNOM010000007">
    <property type="protein sequence ID" value="CAF0763902.1"/>
    <property type="molecule type" value="Genomic_DNA"/>
</dbReference>
<dbReference type="InterPro" id="IPR036390">
    <property type="entry name" value="WH_DNA-bd_sf"/>
</dbReference>
<dbReference type="FunFam" id="1.10.10.10:FF:000168">
    <property type="entry name" value="Replication protein A 32 kDa subunit"/>
    <property type="match status" value="1"/>
</dbReference>
<reference evidence="7" key="1">
    <citation type="submission" date="2021-02" db="EMBL/GenBank/DDBJ databases">
        <authorList>
            <person name="Nowell W R."/>
        </authorList>
    </citation>
    <scope>NUCLEOTIDE SEQUENCE</scope>
</reference>
<evidence type="ECO:0000313" key="7">
    <source>
        <dbReference type="EMBL" id="CAF0763902.1"/>
    </source>
</evidence>
<dbReference type="InterPro" id="IPR014892">
    <property type="entry name" value="RPA_C"/>
</dbReference>
<proteinExistence type="inferred from homology"/>
<name>A0A813Q8L6_9BILA</name>
<dbReference type="Proteomes" id="UP000663832">
    <property type="component" value="Unassembled WGS sequence"/>
</dbReference>
<dbReference type="InterPro" id="IPR036388">
    <property type="entry name" value="WH-like_DNA-bd_sf"/>
</dbReference>
<dbReference type="PANTHER" id="PTHR11732">
    <property type="entry name" value="ALDO/KETO REDUCTASE"/>
    <property type="match status" value="1"/>
</dbReference>
<dbReference type="SUPFAM" id="SSF51430">
    <property type="entry name" value="NAD(P)-linked oxidoreductase"/>
    <property type="match status" value="1"/>
</dbReference>
<keyword evidence="4" id="KW-0539">Nucleus</keyword>
<evidence type="ECO:0000256" key="3">
    <source>
        <dbReference type="ARBA" id="ARBA00023125"/>
    </source>
</evidence>
<evidence type="ECO:0000256" key="1">
    <source>
        <dbReference type="ARBA" id="ARBA00004123"/>
    </source>
</evidence>
<dbReference type="EMBL" id="CAJNOI010000043">
    <property type="protein sequence ID" value="CAF0923410.1"/>
    <property type="molecule type" value="Genomic_DNA"/>
</dbReference>
<sequence>MNENAKKTRCKAFPDFKILVNYSDERNAEIINKIPTPRALHFFMEALMREMNGDASDAIKITNGLIKSILMNNNTEIPQLALGTYDIAKEEILNVIESALSIDYRHIDYVWLYGNEKQIGASLSQQFQKNEIKRSDLFITGKLWCSFHKFERVRQQCDSQNNEEYQSNVDDDIGFVETWKATELFVDEGLVKSIGLSNFKEEQIERILQICKYNEIHTYCPQILLEAYAPLEQGNSSGFQQRKVTNENDPNNGQRTTIKGVLTCTIATILNAKYSESDNCFNNKHFKFNTVMIMGLIHDTNHEVSGSLATYNIEDHSGGLLEIKWWHDDSNQSLKPFTYIKVVGQVKIFSGKTHVVAHHISKMQTLNELIAHSLECIHASMFIRKQEQMINGTNNNIQKTSTTTTTISNGFTPIQNAVLQFLKPVTSMTGCSVTEICKQLKQFTEFQVKQALEFLTGEGHIYSTTDDDHFRAANN</sequence>
<dbReference type="SUPFAM" id="SSF46785">
    <property type="entry name" value="Winged helix' DNA-binding domain"/>
    <property type="match status" value="1"/>
</dbReference>
<dbReference type="EMBL" id="CAJNOM010000007">
    <property type="protein sequence ID" value="CAF0766171.1"/>
    <property type="molecule type" value="Genomic_DNA"/>
</dbReference>
<dbReference type="AlphaFoldDB" id="A0A813Q8L6"/>
<dbReference type="Gene3D" id="3.20.20.100">
    <property type="entry name" value="NADP-dependent oxidoreductase domain"/>
    <property type="match status" value="1"/>
</dbReference>
<dbReference type="InterPro" id="IPR036812">
    <property type="entry name" value="NAD(P)_OxRdtase_dom_sf"/>
</dbReference>
<comment type="similarity">
    <text evidence="2">Belongs to the replication factor A protein 2 family.</text>
</comment>
<protein>
    <submittedName>
        <fullName evidence="7">Uncharacterized protein</fullName>
    </submittedName>
</protein>
<keyword evidence="3" id="KW-0238">DNA-binding</keyword>
<dbReference type="GO" id="GO:0005634">
    <property type="term" value="C:nucleus"/>
    <property type="evidence" value="ECO:0007669"/>
    <property type="project" value="UniProtKB-SubCell"/>
</dbReference>
<evidence type="ECO:0000313" key="9">
    <source>
        <dbReference type="EMBL" id="CAF0923410.1"/>
    </source>
</evidence>
<dbReference type="InterPro" id="IPR020471">
    <property type="entry name" value="AKR"/>
</dbReference>
<gene>
    <name evidence="9" type="ORF">BJG266_LOCUS11662</name>
    <name evidence="7" type="ORF">QVE165_LOCUS2212</name>
    <name evidence="8" type="ORF">QVE165_LOCUS2343</name>
</gene>
<organism evidence="7 10">
    <name type="scientific">Adineta steineri</name>
    <dbReference type="NCBI Taxonomy" id="433720"/>
    <lineage>
        <taxon>Eukaryota</taxon>
        <taxon>Metazoa</taxon>
        <taxon>Spiralia</taxon>
        <taxon>Gnathifera</taxon>
        <taxon>Rotifera</taxon>
        <taxon>Eurotatoria</taxon>
        <taxon>Bdelloidea</taxon>
        <taxon>Adinetida</taxon>
        <taxon>Adinetidae</taxon>
        <taxon>Adineta</taxon>
    </lineage>
</organism>
<dbReference type="Pfam" id="PF00248">
    <property type="entry name" value="Aldo_ket_red"/>
    <property type="match status" value="1"/>
</dbReference>
<evidence type="ECO:0000313" key="8">
    <source>
        <dbReference type="EMBL" id="CAF0766171.1"/>
    </source>
</evidence>
<feature type="domain" description="Replication protein A C-terminal" evidence="6">
    <location>
        <begin position="391"/>
        <end position="468"/>
    </location>
</feature>
<dbReference type="SUPFAM" id="SSF50249">
    <property type="entry name" value="Nucleic acid-binding proteins"/>
    <property type="match status" value="1"/>
</dbReference>
<feature type="domain" description="NADP-dependent oxidoreductase" evidence="5">
    <location>
        <begin position="84"/>
        <end position="211"/>
    </location>
</feature>
<evidence type="ECO:0000259" key="6">
    <source>
        <dbReference type="Pfam" id="PF08784"/>
    </source>
</evidence>
<accession>A0A813Q8L6</accession>
<evidence type="ECO:0000256" key="4">
    <source>
        <dbReference type="ARBA" id="ARBA00023242"/>
    </source>
</evidence>
<dbReference type="GO" id="GO:0003677">
    <property type="term" value="F:DNA binding"/>
    <property type="evidence" value="ECO:0007669"/>
    <property type="project" value="UniProtKB-KW"/>
</dbReference>
<dbReference type="Gene3D" id="1.10.10.10">
    <property type="entry name" value="Winged helix-like DNA-binding domain superfamily/Winged helix DNA-binding domain"/>
    <property type="match status" value="1"/>
</dbReference>
<comment type="caution">
    <text evidence="7">The sequence shown here is derived from an EMBL/GenBank/DDBJ whole genome shotgun (WGS) entry which is preliminary data.</text>
</comment>
<keyword evidence="10" id="KW-1185">Reference proteome</keyword>
<dbReference type="Gene3D" id="2.40.50.140">
    <property type="entry name" value="Nucleic acid-binding proteins"/>
    <property type="match status" value="1"/>
</dbReference>
<dbReference type="PRINTS" id="PR00069">
    <property type="entry name" value="ALDKETRDTASE"/>
</dbReference>
<evidence type="ECO:0000313" key="10">
    <source>
        <dbReference type="Proteomes" id="UP000663832"/>
    </source>
</evidence>
<dbReference type="InterPro" id="IPR023210">
    <property type="entry name" value="NADP_OxRdtase_dom"/>
</dbReference>
<evidence type="ECO:0000256" key="2">
    <source>
        <dbReference type="ARBA" id="ARBA00007815"/>
    </source>
</evidence>
<comment type="subcellular location">
    <subcellularLocation>
        <location evidence="1">Nucleus</location>
    </subcellularLocation>
</comment>
<dbReference type="OrthoDB" id="416253at2759"/>
<dbReference type="Pfam" id="PF08784">
    <property type="entry name" value="RPA_C"/>
    <property type="match status" value="1"/>
</dbReference>
<dbReference type="Proteomes" id="UP000663877">
    <property type="component" value="Unassembled WGS sequence"/>
</dbReference>